<dbReference type="InterPro" id="IPR036390">
    <property type="entry name" value="WH_DNA-bd_sf"/>
</dbReference>
<dbReference type="EMBL" id="JAWWZK010000022">
    <property type="protein sequence ID" value="MDX5038556.1"/>
    <property type="molecule type" value="Genomic_DNA"/>
</dbReference>
<feature type="domain" description="HTH hxlR-type" evidence="4">
    <location>
        <begin position="12"/>
        <end position="110"/>
    </location>
</feature>
<gene>
    <name evidence="6" type="primary">yybR</name>
    <name evidence="5" type="synonym">yybR_1</name>
    <name evidence="5" type="ORF">ERS132389_00077</name>
    <name evidence="6" type="ORF">ERS132393_00664</name>
    <name evidence="7" type="ORF">SHY70_09715</name>
</gene>
<dbReference type="InterPro" id="IPR036388">
    <property type="entry name" value="WH-like_DNA-bd_sf"/>
</dbReference>
<reference evidence="7" key="2">
    <citation type="submission" date="2023-11" db="EMBL/GenBank/DDBJ databases">
        <title>Antimicrobial resistance in invasive Streptococcus suis isolated in Spain and the associated genetic mechanisms.</title>
        <authorList>
            <person name="Uruen C."/>
            <person name="Arenas J.A."/>
        </authorList>
    </citation>
    <scope>NUCLEOTIDE SEQUENCE</scope>
    <source>
        <strain evidence="7">Ss_70</strain>
    </source>
</reference>
<dbReference type="Proteomes" id="UP001270004">
    <property type="component" value="Unassembled WGS sequence"/>
</dbReference>
<keyword evidence="2" id="KW-0238">DNA-binding</keyword>
<dbReference type="Pfam" id="PF01638">
    <property type="entry name" value="HxlR"/>
    <property type="match status" value="1"/>
</dbReference>
<dbReference type="InterPro" id="IPR011991">
    <property type="entry name" value="ArsR-like_HTH"/>
</dbReference>
<accession>A0A0Z8C4S3</accession>
<dbReference type="Proteomes" id="UP000073390">
    <property type="component" value="Unassembled WGS sequence"/>
</dbReference>
<dbReference type="PROSITE" id="PS51118">
    <property type="entry name" value="HTH_HXLR"/>
    <property type="match status" value="1"/>
</dbReference>
<evidence type="ECO:0000313" key="8">
    <source>
        <dbReference type="Proteomes" id="UP000072530"/>
    </source>
</evidence>
<dbReference type="AlphaFoldDB" id="A0A0Z8C4S3"/>
<dbReference type="PANTHER" id="PTHR33204">
    <property type="entry name" value="TRANSCRIPTIONAL REGULATOR, MARR FAMILY"/>
    <property type="match status" value="1"/>
</dbReference>
<keyword evidence="1" id="KW-0805">Transcription regulation</keyword>
<dbReference type="EMBL" id="FIGG01000002">
    <property type="protein sequence ID" value="CYU46706.1"/>
    <property type="molecule type" value="Genomic_DNA"/>
</dbReference>
<protein>
    <submittedName>
        <fullName evidence="7">Helix-turn-helix domain-containing protein</fullName>
    </submittedName>
    <submittedName>
        <fullName evidence="6">Transcriptional regulator</fullName>
    </submittedName>
</protein>
<dbReference type="CDD" id="cd00090">
    <property type="entry name" value="HTH_ARSR"/>
    <property type="match status" value="1"/>
</dbReference>
<dbReference type="InterPro" id="IPR002577">
    <property type="entry name" value="HTH_HxlR"/>
</dbReference>
<evidence type="ECO:0000256" key="2">
    <source>
        <dbReference type="ARBA" id="ARBA00023125"/>
    </source>
</evidence>
<evidence type="ECO:0000313" key="7">
    <source>
        <dbReference type="EMBL" id="MDX5038556.1"/>
    </source>
</evidence>
<evidence type="ECO:0000313" key="6">
    <source>
        <dbReference type="EMBL" id="CYU46706.1"/>
    </source>
</evidence>
<proteinExistence type="predicted"/>
<name>A0A0Z8C4S3_STRSU</name>
<keyword evidence="3" id="KW-0804">Transcription</keyword>
<reference evidence="8 9" key="1">
    <citation type="submission" date="2016-02" db="EMBL/GenBank/DDBJ databases">
        <authorList>
            <consortium name="Pathogen Informatics"/>
        </authorList>
    </citation>
    <scope>NUCLEOTIDE SEQUENCE [LARGE SCALE GENOMIC DNA]</scope>
    <source>
        <strain evidence="5 9">LSS27</strain>
        <strain evidence="6 8">LSS31</strain>
    </source>
</reference>
<dbReference type="SUPFAM" id="SSF46785">
    <property type="entry name" value="Winged helix' DNA-binding domain"/>
    <property type="match status" value="1"/>
</dbReference>
<evidence type="ECO:0000256" key="1">
    <source>
        <dbReference type="ARBA" id="ARBA00023015"/>
    </source>
</evidence>
<sequence length="115" mass="13334">MATFTQHTVPECPYVTTQSVLSGKWSILLLHHIEEGPIRFNEMHRRLTGISQATLTKQLRQLEEDGLIVRKVYAQVPPKVEYELSEIGQEFKMVLQQIEVFGDKYINFVKSKKSE</sequence>
<dbReference type="RefSeq" id="WP_014638466.1">
    <property type="nucleotide sequence ID" value="NZ_AP023392.1"/>
</dbReference>
<dbReference type="GO" id="GO:0003677">
    <property type="term" value="F:DNA binding"/>
    <property type="evidence" value="ECO:0007669"/>
    <property type="project" value="UniProtKB-KW"/>
</dbReference>
<evidence type="ECO:0000256" key="3">
    <source>
        <dbReference type="ARBA" id="ARBA00023163"/>
    </source>
</evidence>
<evidence type="ECO:0000313" key="5">
    <source>
        <dbReference type="EMBL" id="CYU18684.1"/>
    </source>
</evidence>
<dbReference type="EMBL" id="FIGB01000001">
    <property type="protein sequence ID" value="CYU18684.1"/>
    <property type="molecule type" value="Genomic_DNA"/>
</dbReference>
<evidence type="ECO:0000313" key="9">
    <source>
        <dbReference type="Proteomes" id="UP000073390"/>
    </source>
</evidence>
<dbReference type="Gene3D" id="1.10.10.10">
    <property type="entry name" value="Winged helix-like DNA-binding domain superfamily/Winged helix DNA-binding domain"/>
    <property type="match status" value="1"/>
</dbReference>
<organism evidence="6 8">
    <name type="scientific">Streptococcus suis</name>
    <dbReference type="NCBI Taxonomy" id="1307"/>
    <lineage>
        <taxon>Bacteria</taxon>
        <taxon>Bacillati</taxon>
        <taxon>Bacillota</taxon>
        <taxon>Bacilli</taxon>
        <taxon>Lactobacillales</taxon>
        <taxon>Streptococcaceae</taxon>
        <taxon>Streptococcus</taxon>
    </lineage>
</organism>
<evidence type="ECO:0000259" key="4">
    <source>
        <dbReference type="PROSITE" id="PS51118"/>
    </source>
</evidence>
<dbReference type="Proteomes" id="UP000072530">
    <property type="component" value="Unassembled WGS sequence"/>
</dbReference>